<protein>
    <recommendedName>
        <fullName evidence="8">Dihydropteridine reductase</fullName>
        <ecNumber evidence="7">1.5.1.34</ecNumber>
    </recommendedName>
    <alternativeName>
        <fullName evidence="10">HDHPR</fullName>
    </alternativeName>
    <alternativeName>
        <fullName evidence="9">Quinoid dihydropteridine reductase</fullName>
    </alternativeName>
</protein>
<dbReference type="EC" id="1.5.1.34" evidence="7"/>
<keyword evidence="15" id="KW-1185">Reference proteome</keyword>
<accession>A0A6A4WKB2</accession>
<feature type="compositionally biased region" description="Basic and acidic residues" evidence="13">
    <location>
        <begin position="71"/>
        <end position="97"/>
    </location>
</feature>
<dbReference type="PANTHER" id="PTHR15104">
    <property type="entry name" value="DIHYDROPTERIDINE REDUCTASE"/>
    <property type="match status" value="1"/>
</dbReference>
<dbReference type="PANTHER" id="PTHR15104:SF0">
    <property type="entry name" value="DIHYDROPTERIDINE REDUCTASE"/>
    <property type="match status" value="1"/>
</dbReference>
<sequence length="334" mass="35054">MKDQDGNEPPGAVSTERARRTDPDRTDGPGPDGPGPDRTGRTRTGPDRTGPDRTDPDQTDGPGRTGPDGPGPERTDGRTDGPGRTGPDRTGPERTDGRSAAGLRRAHAMASVKKVLVYGGKGALGSTCVKAFKAKSWEADVNVLVRPADSWEEQLAAVLEGVEGALAGEKLDAIFCVAGGWAGGSAKAKAMVKNCDLMWKQSVWSSAISAHLASRVLREGGLLQLTGAQPALGPTPGMMGYGMAKAAVHQLVRSLGAEESGLPPQVTALAILPVTLDTPMNRKFMPDADHTTWTPMEYVAGLFGKWAEGDERPKTGSLVQLITKDSKTELVNAD</sequence>
<dbReference type="SUPFAM" id="SSF51735">
    <property type="entry name" value="NAD(P)-binding Rossmann-fold domains"/>
    <property type="match status" value="1"/>
</dbReference>
<evidence type="ECO:0000256" key="12">
    <source>
        <dbReference type="ARBA" id="ARBA00047536"/>
    </source>
</evidence>
<reference evidence="14 15" key="1">
    <citation type="submission" date="2019-07" db="EMBL/GenBank/DDBJ databases">
        <title>Draft genome assembly of a fouling barnacle, Amphibalanus amphitrite (Darwin, 1854): The first reference genome for Thecostraca.</title>
        <authorList>
            <person name="Kim W."/>
        </authorList>
    </citation>
    <scope>NUCLEOTIDE SEQUENCE [LARGE SCALE GENOMIC DNA]</scope>
    <source>
        <strain evidence="14">SNU_AA5</strain>
        <tissue evidence="14">Soma without cirri and trophi</tissue>
    </source>
</reference>
<comment type="catalytic activity">
    <reaction evidence="12">
        <text>5,6,7,8-tetrahydropteridine + NAD(+) = 6,7-dihydropteridine + NADH + H(+)</text>
        <dbReference type="Rhea" id="RHEA:17869"/>
        <dbReference type="ChEBI" id="CHEBI:15378"/>
        <dbReference type="ChEBI" id="CHEBI:28889"/>
        <dbReference type="ChEBI" id="CHEBI:30156"/>
        <dbReference type="ChEBI" id="CHEBI:57540"/>
        <dbReference type="ChEBI" id="CHEBI:57945"/>
        <dbReference type="EC" id="1.5.1.34"/>
    </reaction>
    <physiologicalReaction direction="right-to-left" evidence="12">
        <dbReference type="Rhea" id="RHEA:17871"/>
    </physiologicalReaction>
</comment>
<keyword evidence="5" id="KW-0783">Tetrahydrobiopterin biosynthesis</keyword>
<dbReference type="GO" id="GO:0070402">
    <property type="term" value="F:NADPH binding"/>
    <property type="evidence" value="ECO:0007669"/>
    <property type="project" value="TreeGrafter"/>
</dbReference>
<dbReference type="GO" id="GO:0005737">
    <property type="term" value="C:cytoplasm"/>
    <property type="evidence" value="ECO:0007669"/>
    <property type="project" value="TreeGrafter"/>
</dbReference>
<evidence type="ECO:0000256" key="4">
    <source>
        <dbReference type="ARBA" id="ARBA00023002"/>
    </source>
</evidence>
<evidence type="ECO:0000256" key="6">
    <source>
        <dbReference type="ARBA" id="ARBA00037099"/>
    </source>
</evidence>
<evidence type="ECO:0000256" key="11">
    <source>
        <dbReference type="ARBA" id="ARBA00047429"/>
    </source>
</evidence>
<dbReference type="InterPro" id="IPR020904">
    <property type="entry name" value="Sc_DH/Rdtase_CS"/>
</dbReference>
<evidence type="ECO:0000313" key="15">
    <source>
        <dbReference type="Proteomes" id="UP000440578"/>
    </source>
</evidence>
<dbReference type="GO" id="GO:0004155">
    <property type="term" value="F:6,7-dihydropteridine reductase activity"/>
    <property type="evidence" value="ECO:0007669"/>
    <property type="project" value="UniProtKB-EC"/>
</dbReference>
<gene>
    <name evidence="14" type="primary">QDPR</name>
    <name evidence="14" type="ORF">FJT64_002539</name>
</gene>
<evidence type="ECO:0000256" key="2">
    <source>
        <dbReference type="ARBA" id="ARBA00011738"/>
    </source>
</evidence>
<comment type="subunit">
    <text evidence="2">Homodimer.</text>
</comment>
<evidence type="ECO:0000256" key="1">
    <source>
        <dbReference type="ARBA" id="ARBA00006484"/>
    </source>
</evidence>
<organism evidence="14 15">
    <name type="scientific">Amphibalanus amphitrite</name>
    <name type="common">Striped barnacle</name>
    <name type="synonym">Balanus amphitrite</name>
    <dbReference type="NCBI Taxonomy" id="1232801"/>
    <lineage>
        <taxon>Eukaryota</taxon>
        <taxon>Metazoa</taxon>
        <taxon>Ecdysozoa</taxon>
        <taxon>Arthropoda</taxon>
        <taxon>Crustacea</taxon>
        <taxon>Multicrustacea</taxon>
        <taxon>Cirripedia</taxon>
        <taxon>Thoracica</taxon>
        <taxon>Thoracicalcarea</taxon>
        <taxon>Balanomorpha</taxon>
        <taxon>Balanoidea</taxon>
        <taxon>Balanidae</taxon>
        <taxon>Amphibalaninae</taxon>
        <taxon>Amphibalanus</taxon>
    </lineage>
</organism>
<keyword evidence="4" id="KW-0560">Oxidoreductase</keyword>
<dbReference type="PROSITE" id="PS00061">
    <property type="entry name" value="ADH_SHORT"/>
    <property type="match status" value="1"/>
</dbReference>
<evidence type="ECO:0000256" key="8">
    <source>
        <dbReference type="ARBA" id="ARBA00039520"/>
    </source>
</evidence>
<comment type="function">
    <text evidence="6">Catalyzes the conversion of quinonoid dihydrobiopterin into tetrahydrobiopterin.</text>
</comment>
<dbReference type="InterPro" id="IPR002347">
    <property type="entry name" value="SDR_fam"/>
</dbReference>
<dbReference type="AlphaFoldDB" id="A0A6A4WKB2"/>
<dbReference type="Pfam" id="PF13561">
    <property type="entry name" value="adh_short_C2"/>
    <property type="match status" value="1"/>
</dbReference>
<evidence type="ECO:0000256" key="9">
    <source>
        <dbReference type="ARBA" id="ARBA00041348"/>
    </source>
</evidence>
<dbReference type="Proteomes" id="UP000440578">
    <property type="component" value="Unassembled WGS sequence"/>
</dbReference>
<comment type="catalytic activity">
    <reaction evidence="11">
        <text>5,6,7,8-tetrahydropteridine + NADP(+) = 6,7-dihydropteridine + NADPH + H(+)</text>
        <dbReference type="Rhea" id="RHEA:17865"/>
        <dbReference type="ChEBI" id="CHEBI:15378"/>
        <dbReference type="ChEBI" id="CHEBI:28889"/>
        <dbReference type="ChEBI" id="CHEBI:30156"/>
        <dbReference type="ChEBI" id="CHEBI:57783"/>
        <dbReference type="ChEBI" id="CHEBI:58349"/>
        <dbReference type="EC" id="1.5.1.34"/>
    </reaction>
    <physiologicalReaction direction="right-to-left" evidence="11">
        <dbReference type="Rhea" id="RHEA:17867"/>
    </physiologicalReaction>
</comment>
<evidence type="ECO:0000256" key="7">
    <source>
        <dbReference type="ARBA" id="ARBA00039153"/>
    </source>
</evidence>
<dbReference type="Gene3D" id="3.40.50.720">
    <property type="entry name" value="NAD(P)-binding Rossmann-like Domain"/>
    <property type="match status" value="1"/>
</dbReference>
<comment type="caution">
    <text evidence="14">The sequence shown here is derived from an EMBL/GenBank/DDBJ whole genome shotgun (WGS) entry which is preliminary data.</text>
</comment>
<dbReference type="InterPro" id="IPR036291">
    <property type="entry name" value="NAD(P)-bd_dom_sf"/>
</dbReference>
<dbReference type="GO" id="GO:0006729">
    <property type="term" value="P:tetrahydrobiopterin biosynthetic process"/>
    <property type="evidence" value="ECO:0007669"/>
    <property type="project" value="UniProtKB-KW"/>
</dbReference>
<evidence type="ECO:0000256" key="3">
    <source>
        <dbReference type="ARBA" id="ARBA00022857"/>
    </source>
</evidence>
<dbReference type="GO" id="GO:0006559">
    <property type="term" value="P:L-phenylalanine catabolic process"/>
    <property type="evidence" value="ECO:0007669"/>
    <property type="project" value="TreeGrafter"/>
</dbReference>
<feature type="compositionally biased region" description="Basic and acidic residues" evidence="13">
    <location>
        <begin position="16"/>
        <end position="27"/>
    </location>
</feature>
<dbReference type="FunFam" id="3.40.50.720:FF:000157">
    <property type="entry name" value="Quinoid dihydropteridine reductase"/>
    <property type="match status" value="1"/>
</dbReference>
<evidence type="ECO:0000256" key="13">
    <source>
        <dbReference type="SAM" id="MobiDB-lite"/>
    </source>
</evidence>
<dbReference type="GO" id="GO:0070404">
    <property type="term" value="F:NADH binding"/>
    <property type="evidence" value="ECO:0007669"/>
    <property type="project" value="TreeGrafter"/>
</dbReference>
<comment type="similarity">
    <text evidence="1">Belongs to the short-chain dehydrogenases/reductases (SDR) family.</text>
</comment>
<dbReference type="OrthoDB" id="1204at2759"/>
<feature type="compositionally biased region" description="Basic and acidic residues" evidence="13">
    <location>
        <begin position="38"/>
        <end position="56"/>
    </location>
</feature>
<name>A0A6A4WKB2_AMPAM</name>
<evidence type="ECO:0000256" key="10">
    <source>
        <dbReference type="ARBA" id="ARBA00042518"/>
    </source>
</evidence>
<dbReference type="CDD" id="cd05334">
    <property type="entry name" value="DHPR_SDR_c_like"/>
    <property type="match status" value="1"/>
</dbReference>
<dbReference type="EMBL" id="VIIS01000736">
    <property type="protein sequence ID" value="KAF0305639.1"/>
    <property type="molecule type" value="Genomic_DNA"/>
</dbReference>
<feature type="region of interest" description="Disordered" evidence="13">
    <location>
        <begin position="1"/>
        <end position="105"/>
    </location>
</feature>
<proteinExistence type="inferred from homology"/>
<keyword evidence="3" id="KW-0521">NADP</keyword>
<evidence type="ECO:0000313" key="14">
    <source>
        <dbReference type="EMBL" id="KAF0305639.1"/>
    </source>
</evidence>
<evidence type="ECO:0000256" key="5">
    <source>
        <dbReference type="ARBA" id="ARBA00023007"/>
    </source>
</evidence>